<evidence type="ECO:0000313" key="7">
    <source>
        <dbReference type="EMBL" id="THG08718.1"/>
    </source>
</evidence>
<feature type="domain" description="ABC transporter family G" evidence="6">
    <location>
        <begin position="57"/>
        <end position="138"/>
    </location>
</feature>
<dbReference type="SUPFAM" id="SSF52540">
    <property type="entry name" value="P-loop containing nucleoside triphosphate hydrolases"/>
    <property type="match status" value="1"/>
</dbReference>
<keyword evidence="3 5" id="KW-0472">Membrane</keyword>
<proteinExistence type="inferred from homology"/>
<dbReference type="GO" id="GO:0140359">
    <property type="term" value="F:ABC-type transporter activity"/>
    <property type="evidence" value="ECO:0007669"/>
    <property type="project" value="InterPro"/>
</dbReference>
<organism evidence="7 8">
    <name type="scientific">Camellia sinensis var. sinensis</name>
    <name type="common">China tea</name>
    <dbReference type="NCBI Taxonomy" id="542762"/>
    <lineage>
        <taxon>Eukaryota</taxon>
        <taxon>Viridiplantae</taxon>
        <taxon>Streptophyta</taxon>
        <taxon>Embryophyta</taxon>
        <taxon>Tracheophyta</taxon>
        <taxon>Spermatophyta</taxon>
        <taxon>Magnoliopsida</taxon>
        <taxon>eudicotyledons</taxon>
        <taxon>Gunneridae</taxon>
        <taxon>Pentapetalae</taxon>
        <taxon>asterids</taxon>
        <taxon>Ericales</taxon>
        <taxon>Theaceae</taxon>
        <taxon>Camellia</taxon>
    </lineage>
</organism>
<evidence type="ECO:0000313" key="8">
    <source>
        <dbReference type="Proteomes" id="UP000306102"/>
    </source>
</evidence>
<dbReference type="AlphaFoldDB" id="A0A4S4DZ00"/>
<evidence type="ECO:0000256" key="3">
    <source>
        <dbReference type="ARBA" id="ARBA00023136"/>
    </source>
</evidence>
<dbReference type="InterPro" id="IPR027417">
    <property type="entry name" value="P-loop_NTPase"/>
</dbReference>
<accession>A0A4S4DZ00</accession>
<dbReference type="EMBL" id="SDRB02009116">
    <property type="protein sequence ID" value="THG08718.1"/>
    <property type="molecule type" value="Genomic_DNA"/>
</dbReference>
<feature type="transmembrane region" description="Helical" evidence="5">
    <location>
        <begin position="271"/>
        <end position="292"/>
    </location>
</feature>
<dbReference type="Pfam" id="PF19055">
    <property type="entry name" value="ABC2_membrane_7"/>
    <property type="match status" value="1"/>
</dbReference>
<evidence type="ECO:0000256" key="5">
    <source>
        <dbReference type="SAM" id="Phobius"/>
    </source>
</evidence>
<gene>
    <name evidence="7" type="ORF">TEA_017945</name>
</gene>
<keyword evidence="5" id="KW-0812">Transmembrane</keyword>
<keyword evidence="5" id="KW-1133">Transmembrane helix</keyword>
<protein>
    <recommendedName>
        <fullName evidence="6">ABC transporter family G domain-containing protein</fullName>
    </recommendedName>
</protein>
<feature type="region of interest" description="Disordered" evidence="4">
    <location>
        <begin position="319"/>
        <end position="348"/>
    </location>
</feature>
<reference evidence="7 8" key="1">
    <citation type="journal article" date="2018" name="Proc. Natl. Acad. Sci. U.S.A.">
        <title>Draft genome sequence of Camellia sinensis var. sinensis provides insights into the evolution of the tea genome and tea quality.</title>
        <authorList>
            <person name="Wei C."/>
            <person name="Yang H."/>
            <person name="Wang S."/>
            <person name="Zhao J."/>
            <person name="Liu C."/>
            <person name="Gao L."/>
            <person name="Xia E."/>
            <person name="Lu Y."/>
            <person name="Tai Y."/>
            <person name="She G."/>
            <person name="Sun J."/>
            <person name="Cao H."/>
            <person name="Tong W."/>
            <person name="Gao Q."/>
            <person name="Li Y."/>
            <person name="Deng W."/>
            <person name="Jiang X."/>
            <person name="Wang W."/>
            <person name="Chen Q."/>
            <person name="Zhang S."/>
            <person name="Li H."/>
            <person name="Wu J."/>
            <person name="Wang P."/>
            <person name="Li P."/>
            <person name="Shi C."/>
            <person name="Zheng F."/>
            <person name="Jian J."/>
            <person name="Huang B."/>
            <person name="Shan D."/>
            <person name="Shi M."/>
            <person name="Fang C."/>
            <person name="Yue Y."/>
            <person name="Li F."/>
            <person name="Li D."/>
            <person name="Wei S."/>
            <person name="Han B."/>
            <person name="Jiang C."/>
            <person name="Yin Y."/>
            <person name="Xia T."/>
            <person name="Zhang Z."/>
            <person name="Bennetzen J.L."/>
            <person name="Zhao S."/>
            <person name="Wan X."/>
        </authorList>
    </citation>
    <scope>NUCLEOTIDE SEQUENCE [LARGE SCALE GENOMIC DNA]</scope>
    <source>
        <strain evidence="8">cv. Shuchazao</strain>
        <tissue evidence="7">Leaf</tissue>
    </source>
</reference>
<dbReference type="STRING" id="542762.A0A4S4DZ00"/>
<dbReference type="InterPro" id="IPR043926">
    <property type="entry name" value="ABCG_dom"/>
</dbReference>
<keyword evidence="8" id="KW-1185">Reference proteome</keyword>
<dbReference type="PANTHER" id="PTHR48042">
    <property type="entry name" value="ABC TRANSPORTER G FAMILY MEMBER 11"/>
    <property type="match status" value="1"/>
</dbReference>
<dbReference type="InterPro" id="IPR052215">
    <property type="entry name" value="Plant_ABCG"/>
</dbReference>
<sequence>MGIIEGTLTEMGLQDCADHLIGNWHLRGISGGEKKRLSIALEILTRPHLLTVISSIHQSSSEVFALFDDLFLISGGETVYFGEAKMAVEFFAEVGYPCPSRSPSDHFLLCINSNFDNVTASLIESHRIPGVMMMTAGFFRFLTDLLKPFWRYPMSYINYMAWALQMAQGKSFWKGKGGSAKGKGGIGSSEAEKRVVVMTLNRERRVCKGSGELDGGSGAVLVALEGGIVVGEYKNDMIGLEFDPLQPGDPKLKGKVIINTVLGISLDHSKWWDLTVVIVILIVYRLLFFTILKFKERASPVFRTIYTKRTLHHLIKRPSFRKTPPFPSQRHQVMHSLSSQEGLNSPIH</sequence>
<evidence type="ECO:0000256" key="1">
    <source>
        <dbReference type="ARBA" id="ARBA00005814"/>
    </source>
</evidence>
<comment type="similarity">
    <text evidence="1">Belongs to the ABC transporter superfamily. ABCG family. Eye pigment precursor importer (TC 3.A.1.204) subfamily.</text>
</comment>
<dbReference type="PANTHER" id="PTHR48042:SF15">
    <property type="entry name" value="ABC TRANSPORTER G FAMILY MEMBER 13"/>
    <property type="match status" value="1"/>
</dbReference>
<dbReference type="Proteomes" id="UP000306102">
    <property type="component" value="Unassembled WGS sequence"/>
</dbReference>
<evidence type="ECO:0000256" key="2">
    <source>
        <dbReference type="ARBA" id="ARBA00022448"/>
    </source>
</evidence>
<keyword evidence="2" id="KW-0813">Transport</keyword>
<name>A0A4S4DZ00_CAMSN</name>
<comment type="caution">
    <text evidence="7">The sequence shown here is derived from an EMBL/GenBank/DDBJ whole genome shotgun (WGS) entry which is preliminary data.</text>
</comment>
<evidence type="ECO:0000256" key="4">
    <source>
        <dbReference type="SAM" id="MobiDB-lite"/>
    </source>
</evidence>
<feature type="compositionally biased region" description="Polar residues" evidence="4">
    <location>
        <begin position="329"/>
        <end position="348"/>
    </location>
</feature>
<evidence type="ECO:0000259" key="6">
    <source>
        <dbReference type="Pfam" id="PF19055"/>
    </source>
</evidence>